<organism evidence="1 2">
    <name type="scientific">Prunus armeniaca</name>
    <name type="common">Apricot</name>
    <name type="synonym">Armeniaca vulgaris</name>
    <dbReference type="NCBI Taxonomy" id="36596"/>
    <lineage>
        <taxon>Eukaryota</taxon>
        <taxon>Viridiplantae</taxon>
        <taxon>Streptophyta</taxon>
        <taxon>Embryophyta</taxon>
        <taxon>Tracheophyta</taxon>
        <taxon>Spermatophyta</taxon>
        <taxon>Magnoliopsida</taxon>
        <taxon>eudicotyledons</taxon>
        <taxon>Gunneridae</taxon>
        <taxon>Pentapetalae</taxon>
        <taxon>rosids</taxon>
        <taxon>fabids</taxon>
        <taxon>Rosales</taxon>
        <taxon>Rosaceae</taxon>
        <taxon>Amygdaloideae</taxon>
        <taxon>Amygdaleae</taxon>
        <taxon>Prunus</taxon>
    </lineage>
</organism>
<name>A0A6J5X426_PRUAR</name>
<dbReference type="OrthoDB" id="10532262at2759"/>
<dbReference type="AlphaFoldDB" id="A0A6J5X426"/>
<dbReference type="EMBL" id="CAEKKB010000004">
    <property type="protein sequence ID" value="CAB4308776.1"/>
    <property type="molecule type" value="Genomic_DNA"/>
</dbReference>
<evidence type="ECO:0000313" key="2">
    <source>
        <dbReference type="Proteomes" id="UP000507245"/>
    </source>
</evidence>
<accession>A0A6J5X426</accession>
<protein>
    <submittedName>
        <fullName evidence="1">Uncharacterized protein</fullName>
    </submittedName>
</protein>
<evidence type="ECO:0000313" key="1">
    <source>
        <dbReference type="EMBL" id="CAB4308776.1"/>
    </source>
</evidence>
<keyword evidence="2" id="KW-1185">Reference proteome</keyword>
<gene>
    <name evidence="1" type="ORF">ORAREDHAP_LOCUS28710</name>
</gene>
<proteinExistence type="predicted"/>
<dbReference type="Proteomes" id="UP000507245">
    <property type="component" value="Unassembled WGS sequence"/>
</dbReference>
<sequence>MDNQRFIDWFHNRIWLNQMKGVHHKQLVHQIVKTVFELPPESKTGYCNQLVTSEAFQV</sequence>
<reference evidence="2" key="1">
    <citation type="journal article" date="2020" name="Genome Biol.">
        <title>Gamete binning: chromosome-level and haplotype-resolved genome assembly enabled by high-throughput single-cell sequencing of gamete genomes.</title>
        <authorList>
            <person name="Campoy J.A."/>
            <person name="Sun H."/>
            <person name="Goel M."/>
            <person name="Jiao W.-B."/>
            <person name="Folz-Donahue K."/>
            <person name="Wang N."/>
            <person name="Rubio M."/>
            <person name="Liu C."/>
            <person name="Kukat C."/>
            <person name="Ruiz D."/>
            <person name="Huettel B."/>
            <person name="Schneeberger K."/>
        </authorList>
    </citation>
    <scope>NUCLEOTIDE SEQUENCE [LARGE SCALE GENOMIC DNA]</scope>
    <source>
        <strain evidence="2">cv. Rojo Pasion</strain>
    </source>
</reference>